<dbReference type="Proteomes" id="UP000588068">
    <property type="component" value="Unassembled WGS sequence"/>
</dbReference>
<evidence type="ECO:0000256" key="1">
    <source>
        <dbReference type="ARBA" id="ARBA00006135"/>
    </source>
</evidence>
<comment type="caution">
    <text evidence="4">The sequence shown here is derived from an EMBL/GenBank/DDBJ whole genome shotgun (WGS) entry which is preliminary data.</text>
</comment>
<sequence>MSMRRSLACCALALLLFGGANVTRAESVPAPGLIDPRIRTTTYRDEEVYHLQGFVGYGLELVFQEGEQFVGHAGGDLDAIMFGAHENHVVLKPRAANVGTNFVVYTNRRAYRFDYTVADRRPDPLNDEVIYAVRFTYPPSPAIPAGPTPAEQVESNLAAAREIRPRNIDYWFCGHPAVKPVAAFDDGVHTRLTFDSKTELPAIFVRGEDESESLLNFSVDDGDIVIHRVAREFIIRRGRLTGCVVNKGFVGTGERLESGTVAPSVWRERKGARP</sequence>
<keyword evidence="5" id="KW-1185">Reference proteome</keyword>
<dbReference type="CDD" id="cd06911">
    <property type="entry name" value="VirB9_CagX_TrbG"/>
    <property type="match status" value="1"/>
</dbReference>
<dbReference type="AlphaFoldDB" id="A0A841HSL5"/>
<feature type="signal peptide" evidence="3">
    <location>
        <begin position="1"/>
        <end position="25"/>
    </location>
</feature>
<evidence type="ECO:0000256" key="2">
    <source>
        <dbReference type="ARBA" id="ARBA00022729"/>
    </source>
</evidence>
<dbReference type="InterPro" id="IPR038161">
    <property type="entry name" value="VirB9/CagX/TrbG_C_sf"/>
</dbReference>
<comment type="similarity">
    <text evidence="1">Belongs to the TrbG/VirB9 family.</text>
</comment>
<protein>
    <submittedName>
        <fullName evidence="4">Type IV secretion system protein VirB9</fullName>
    </submittedName>
</protein>
<keyword evidence="2 3" id="KW-0732">Signal</keyword>
<accession>A0A841HSL5</accession>
<name>A0A841HSL5_9GAMM</name>
<evidence type="ECO:0000313" key="5">
    <source>
        <dbReference type="Proteomes" id="UP000588068"/>
    </source>
</evidence>
<gene>
    <name evidence="4" type="ORF">HNQ60_003905</name>
</gene>
<dbReference type="InterPro" id="IPR010258">
    <property type="entry name" value="Conjugal_tfr_TrbG/VirB9/CagX"/>
</dbReference>
<evidence type="ECO:0000313" key="4">
    <source>
        <dbReference type="EMBL" id="MBB6095018.1"/>
    </source>
</evidence>
<dbReference type="Gene3D" id="2.60.40.2500">
    <property type="match status" value="1"/>
</dbReference>
<reference evidence="4 5" key="1">
    <citation type="submission" date="2020-08" db="EMBL/GenBank/DDBJ databases">
        <title>Genomic Encyclopedia of Type Strains, Phase IV (KMG-IV): sequencing the most valuable type-strain genomes for metagenomic binning, comparative biology and taxonomic classification.</title>
        <authorList>
            <person name="Goeker M."/>
        </authorList>
    </citation>
    <scope>NUCLEOTIDE SEQUENCE [LARGE SCALE GENOMIC DNA]</scope>
    <source>
        <strain evidence="4 5">DSM 26723</strain>
    </source>
</reference>
<feature type="chain" id="PRO_5032587236" evidence="3">
    <location>
        <begin position="26"/>
        <end position="274"/>
    </location>
</feature>
<proteinExistence type="inferred from homology"/>
<dbReference type="InterPro" id="IPR033645">
    <property type="entry name" value="VirB9/CagX/TrbG_C"/>
</dbReference>
<evidence type="ECO:0000256" key="3">
    <source>
        <dbReference type="SAM" id="SignalP"/>
    </source>
</evidence>
<dbReference type="Pfam" id="PF03524">
    <property type="entry name" value="CagX"/>
    <property type="match status" value="1"/>
</dbReference>
<organism evidence="4 5">
    <name type="scientific">Povalibacter uvarum</name>
    <dbReference type="NCBI Taxonomy" id="732238"/>
    <lineage>
        <taxon>Bacteria</taxon>
        <taxon>Pseudomonadati</taxon>
        <taxon>Pseudomonadota</taxon>
        <taxon>Gammaproteobacteria</taxon>
        <taxon>Steroidobacterales</taxon>
        <taxon>Steroidobacteraceae</taxon>
        <taxon>Povalibacter</taxon>
    </lineage>
</organism>
<dbReference type="EMBL" id="JACHHZ010000004">
    <property type="protein sequence ID" value="MBB6095018.1"/>
    <property type="molecule type" value="Genomic_DNA"/>
</dbReference>